<dbReference type="GO" id="GO:0052621">
    <property type="term" value="F:diguanylate cyclase activity"/>
    <property type="evidence" value="ECO:0007669"/>
    <property type="project" value="UniProtKB-EC"/>
</dbReference>
<dbReference type="GO" id="GO:0043709">
    <property type="term" value="P:cell adhesion involved in single-species biofilm formation"/>
    <property type="evidence" value="ECO:0007669"/>
    <property type="project" value="TreeGrafter"/>
</dbReference>
<dbReference type="PANTHER" id="PTHR45138:SF9">
    <property type="entry name" value="DIGUANYLATE CYCLASE DGCM-RELATED"/>
    <property type="match status" value="1"/>
</dbReference>
<comment type="caution">
    <text evidence="4">The sequence shown here is derived from an EMBL/GenBank/DDBJ whole genome shotgun (WGS) entry which is preliminary data.</text>
</comment>
<dbReference type="PANTHER" id="PTHR45138">
    <property type="entry name" value="REGULATORY COMPONENTS OF SENSORY TRANSDUCTION SYSTEM"/>
    <property type="match status" value="1"/>
</dbReference>
<evidence type="ECO:0000313" key="4">
    <source>
        <dbReference type="EMBL" id="MBC8317301.1"/>
    </source>
</evidence>
<gene>
    <name evidence="4" type="ORF">H8E41_05305</name>
</gene>
<evidence type="ECO:0000259" key="3">
    <source>
        <dbReference type="PROSITE" id="PS50887"/>
    </source>
</evidence>
<dbReference type="Proteomes" id="UP000614424">
    <property type="component" value="Unassembled WGS sequence"/>
</dbReference>
<dbReference type="Gene3D" id="3.30.70.270">
    <property type="match status" value="1"/>
</dbReference>
<dbReference type="InterPro" id="IPR043128">
    <property type="entry name" value="Rev_trsase/Diguanyl_cyclase"/>
</dbReference>
<reference evidence="4 5" key="1">
    <citation type="submission" date="2020-08" db="EMBL/GenBank/DDBJ databases">
        <title>Bridging the membrane lipid divide: bacteria of the FCB group superphylum have the potential to synthesize archaeal ether lipids.</title>
        <authorList>
            <person name="Villanueva L."/>
            <person name="Von Meijenfeldt F.A.B."/>
            <person name="Westbye A.B."/>
            <person name="Yadav S."/>
            <person name="Hopmans E.C."/>
            <person name="Dutilh B.E."/>
            <person name="Sinninghe Damste J.S."/>
        </authorList>
    </citation>
    <scope>NUCLEOTIDE SEQUENCE [LARGE SCALE GENOMIC DNA]</scope>
    <source>
        <strain evidence="4">NIOZ-UU47</strain>
    </source>
</reference>
<dbReference type="SUPFAM" id="SSF55073">
    <property type="entry name" value="Nucleotide cyclase"/>
    <property type="match status" value="1"/>
</dbReference>
<dbReference type="InterPro" id="IPR029787">
    <property type="entry name" value="Nucleotide_cyclase"/>
</dbReference>
<dbReference type="EMBL" id="JACNJZ010000080">
    <property type="protein sequence ID" value="MBC8317301.1"/>
    <property type="molecule type" value="Genomic_DNA"/>
</dbReference>
<dbReference type="GO" id="GO:1902201">
    <property type="term" value="P:negative regulation of bacterial-type flagellum-dependent cell motility"/>
    <property type="evidence" value="ECO:0007669"/>
    <property type="project" value="TreeGrafter"/>
</dbReference>
<feature type="domain" description="GGDEF" evidence="3">
    <location>
        <begin position="217"/>
        <end position="348"/>
    </location>
</feature>
<dbReference type="SMART" id="SM00267">
    <property type="entry name" value="GGDEF"/>
    <property type="match status" value="1"/>
</dbReference>
<sequence>MKTDSSPHIPENYCGRILNGPYSDNLKKRVSDLISSSGAIEQTGSPVSHYLAAWNENEHVIWYEYVPHKVVALLGCQNEDVASALRNAVLDRRIYKYIDFHESKIAEEVLSRQQLSGQRQDLQEEGKEKGLVEAVYKIVLPDNRTAWLKDQARIENYSKDKVCLSFGCLTDVSKEMEQKDLLERIGYFDQLTRLPNRSIMDRLLEVKIGEFERGHITDFSILMIDADFFKSVNDTYGHLAGDFVLQSMAEIMSATKRKEDEIGRYGGEEFYGLCQGSGKSVLLFAERLRKAIGSHTFRYQEQDITLTISIGVASAREIEKLNRDSLIQKADERLYTAKQNGRNQVVGK</sequence>
<name>A0A8J6TBX6_9BACT</name>
<dbReference type="PROSITE" id="PS50887">
    <property type="entry name" value="GGDEF"/>
    <property type="match status" value="1"/>
</dbReference>
<dbReference type="InterPro" id="IPR000160">
    <property type="entry name" value="GGDEF_dom"/>
</dbReference>
<evidence type="ECO:0000256" key="1">
    <source>
        <dbReference type="ARBA" id="ARBA00012528"/>
    </source>
</evidence>
<evidence type="ECO:0000256" key="2">
    <source>
        <dbReference type="ARBA" id="ARBA00034247"/>
    </source>
</evidence>
<proteinExistence type="predicted"/>
<protein>
    <recommendedName>
        <fullName evidence="1">diguanylate cyclase</fullName>
        <ecNumber evidence="1">2.7.7.65</ecNumber>
    </recommendedName>
</protein>
<dbReference type="EC" id="2.7.7.65" evidence="1"/>
<comment type="catalytic activity">
    <reaction evidence="2">
        <text>2 GTP = 3',3'-c-di-GMP + 2 diphosphate</text>
        <dbReference type="Rhea" id="RHEA:24898"/>
        <dbReference type="ChEBI" id="CHEBI:33019"/>
        <dbReference type="ChEBI" id="CHEBI:37565"/>
        <dbReference type="ChEBI" id="CHEBI:58805"/>
        <dbReference type="EC" id="2.7.7.65"/>
    </reaction>
</comment>
<dbReference type="FunFam" id="3.30.70.270:FF:000001">
    <property type="entry name" value="Diguanylate cyclase domain protein"/>
    <property type="match status" value="1"/>
</dbReference>
<dbReference type="GO" id="GO:0005886">
    <property type="term" value="C:plasma membrane"/>
    <property type="evidence" value="ECO:0007669"/>
    <property type="project" value="TreeGrafter"/>
</dbReference>
<dbReference type="AlphaFoldDB" id="A0A8J6TBX6"/>
<dbReference type="InterPro" id="IPR050469">
    <property type="entry name" value="Diguanylate_Cyclase"/>
</dbReference>
<organism evidence="4 5">
    <name type="scientific">Candidatus Desulfobia pelagia</name>
    <dbReference type="NCBI Taxonomy" id="2841692"/>
    <lineage>
        <taxon>Bacteria</taxon>
        <taxon>Pseudomonadati</taxon>
        <taxon>Thermodesulfobacteriota</taxon>
        <taxon>Desulfobulbia</taxon>
        <taxon>Desulfobulbales</taxon>
        <taxon>Desulfobulbaceae</taxon>
        <taxon>Candidatus Desulfobia</taxon>
    </lineage>
</organism>
<evidence type="ECO:0000313" key="5">
    <source>
        <dbReference type="Proteomes" id="UP000614424"/>
    </source>
</evidence>
<dbReference type="Pfam" id="PF00990">
    <property type="entry name" value="GGDEF"/>
    <property type="match status" value="1"/>
</dbReference>
<accession>A0A8J6TBX6</accession>
<dbReference type="CDD" id="cd01949">
    <property type="entry name" value="GGDEF"/>
    <property type="match status" value="1"/>
</dbReference>
<dbReference type="NCBIfam" id="TIGR00254">
    <property type="entry name" value="GGDEF"/>
    <property type="match status" value="1"/>
</dbReference>